<evidence type="ECO:0000256" key="1">
    <source>
        <dbReference type="SAM" id="MobiDB-lite"/>
    </source>
</evidence>
<evidence type="ECO:0000313" key="3">
    <source>
        <dbReference type="Proteomes" id="UP001593833"/>
    </source>
</evidence>
<organism evidence="2 3">
    <name type="scientific">Eiseniibacteriota bacterium</name>
    <dbReference type="NCBI Taxonomy" id="2212470"/>
    <lineage>
        <taxon>Bacteria</taxon>
        <taxon>Candidatus Eiseniibacteriota</taxon>
    </lineage>
</organism>
<accession>A0ABV6YKC0</accession>
<name>A0ABV6YKC0_UNCEI</name>
<feature type="region of interest" description="Disordered" evidence="1">
    <location>
        <begin position="162"/>
        <end position="194"/>
    </location>
</feature>
<comment type="caution">
    <text evidence="2">The sequence shown here is derived from an EMBL/GenBank/DDBJ whole genome shotgun (WGS) entry which is preliminary data.</text>
</comment>
<keyword evidence="3" id="KW-1185">Reference proteome</keyword>
<dbReference type="EMBL" id="JBHPKH010000040">
    <property type="protein sequence ID" value="MFC1572792.1"/>
    <property type="molecule type" value="Genomic_DNA"/>
</dbReference>
<proteinExistence type="predicted"/>
<feature type="compositionally biased region" description="Basic and acidic residues" evidence="1">
    <location>
        <begin position="167"/>
        <end position="178"/>
    </location>
</feature>
<dbReference type="SUPFAM" id="SSF49879">
    <property type="entry name" value="SMAD/FHA domain"/>
    <property type="match status" value="1"/>
</dbReference>
<dbReference type="Proteomes" id="UP001593833">
    <property type="component" value="Unassembled WGS sequence"/>
</dbReference>
<evidence type="ECO:0000313" key="2">
    <source>
        <dbReference type="EMBL" id="MFC1572792.1"/>
    </source>
</evidence>
<dbReference type="InterPro" id="IPR008984">
    <property type="entry name" value="SMAD_FHA_dom_sf"/>
</dbReference>
<gene>
    <name evidence="2" type="ORF">ACFL6M_04255</name>
</gene>
<sequence>MNQRDSESTPDILGDDQPSGSPRSPQPDETESTQVRPPVPSTEDKPDREPETEEGGPILGVVVVYSETHEADPTQPDSRLGRVYPLKDGEILFVGRHPAPREVLLRNGGSAAPTYTHIFPSGGLYGYISGRHLTVEMDPLGGTILTDHSRYGVYLEKAKKWHRRKKTSDPPESHRVSGEETVTLMDDLGEPTDRDLADRRSRYQLHILRSPQASHDPMTETRA</sequence>
<evidence type="ECO:0008006" key="4">
    <source>
        <dbReference type="Google" id="ProtNLM"/>
    </source>
</evidence>
<reference evidence="2 3" key="1">
    <citation type="submission" date="2024-09" db="EMBL/GenBank/DDBJ databases">
        <authorList>
            <person name="D'Angelo T."/>
        </authorList>
    </citation>
    <scope>NUCLEOTIDE SEQUENCE [LARGE SCALE GENOMIC DNA]</scope>
    <source>
        <strain evidence="2">SAG AM-320-E07</strain>
    </source>
</reference>
<protein>
    <recommendedName>
        <fullName evidence="4">FHA domain-containing protein</fullName>
    </recommendedName>
</protein>
<feature type="region of interest" description="Disordered" evidence="1">
    <location>
        <begin position="1"/>
        <end position="57"/>
    </location>
</feature>